<reference evidence="2" key="2">
    <citation type="journal article" date="2015" name="Data Brief">
        <title>Shoot transcriptome of the giant reed, Arundo donax.</title>
        <authorList>
            <person name="Barrero R.A."/>
            <person name="Guerrero F.D."/>
            <person name="Moolhuijzen P."/>
            <person name="Goolsby J.A."/>
            <person name="Tidwell J."/>
            <person name="Bellgard S.E."/>
            <person name="Bellgard M.I."/>
        </authorList>
    </citation>
    <scope>NUCLEOTIDE SEQUENCE</scope>
    <source>
        <tissue evidence="2">Shoot tissue taken approximately 20 cm above the soil surface</tissue>
    </source>
</reference>
<dbReference type="AlphaFoldDB" id="A0A0A9C8B7"/>
<feature type="region of interest" description="Disordered" evidence="1">
    <location>
        <begin position="1"/>
        <end position="20"/>
    </location>
</feature>
<accession>A0A0A9C8B7</accession>
<evidence type="ECO:0000256" key="1">
    <source>
        <dbReference type="SAM" id="MobiDB-lite"/>
    </source>
</evidence>
<sequence>MRSCGPSASGCAPGWSRCESGTARRWCEPSWAPRPSG</sequence>
<evidence type="ECO:0000313" key="2">
    <source>
        <dbReference type="EMBL" id="JAD71821.1"/>
    </source>
</evidence>
<protein>
    <submittedName>
        <fullName evidence="2">Uncharacterized protein</fullName>
    </submittedName>
</protein>
<organism evidence="2">
    <name type="scientific">Arundo donax</name>
    <name type="common">Giant reed</name>
    <name type="synonym">Donax arundinaceus</name>
    <dbReference type="NCBI Taxonomy" id="35708"/>
    <lineage>
        <taxon>Eukaryota</taxon>
        <taxon>Viridiplantae</taxon>
        <taxon>Streptophyta</taxon>
        <taxon>Embryophyta</taxon>
        <taxon>Tracheophyta</taxon>
        <taxon>Spermatophyta</taxon>
        <taxon>Magnoliopsida</taxon>
        <taxon>Liliopsida</taxon>
        <taxon>Poales</taxon>
        <taxon>Poaceae</taxon>
        <taxon>PACMAD clade</taxon>
        <taxon>Arundinoideae</taxon>
        <taxon>Arundineae</taxon>
        <taxon>Arundo</taxon>
    </lineage>
</organism>
<proteinExistence type="predicted"/>
<dbReference type="EMBL" id="GBRH01226074">
    <property type="protein sequence ID" value="JAD71821.1"/>
    <property type="molecule type" value="Transcribed_RNA"/>
</dbReference>
<reference evidence="2" key="1">
    <citation type="submission" date="2014-09" db="EMBL/GenBank/DDBJ databases">
        <authorList>
            <person name="Magalhaes I.L.F."/>
            <person name="Oliveira U."/>
            <person name="Santos F.R."/>
            <person name="Vidigal T.H.D.A."/>
            <person name="Brescovit A.D."/>
            <person name="Santos A.J."/>
        </authorList>
    </citation>
    <scope>NUCLEOTIDE SEQUENCE</scope>
    <source>
        <tissue evidence="2">Shoot tissue taken approximately 20 cm above the soil surface</tissue>
    </source>
</reference>
<name>A0A0A9C8B7_ARUDO</name>